<reference evidence="13 15" key="1">
    <citation type="submission" date="2020-12" db="EMBL/GenBank/DDBJ databases">
        <title>FDA dAtabase for Regulatory Grade micrObial Sequences (FDA-ARGOS): Supporting development and validation of Infectious Disease Dx tests.</title>
        <authorList>
            <person name="Sproer C."/>
            <person name="Gronow S."/>
            <person name="Severitt S."/>
            <person name="Schroder I."/>
            <person name="Tallon L."/>
            <person name="Sadzewicz L."/>
            <person name="Zhao X."/>
            <person name="Boylan J."/>
            <person name="Ott S."/>
            <person name="Bowen H."/>
            <person name="Vavikolanu K."/>
            <person name="Mehta A."/>
            <person name="Aluvathingal J."/>
            <person name="Nadendla S."/>
            <person name="Lowell S."/>
            <person name="Myers T."/>
            <person name="Yan Y."/>
            <person name="Sichtig H."/>
        </authorList>
    </citation>
    <scope>NUCLEOTIDE SEQUENCE [LARGE SCALE GENOMIC DNA]</scope>
    <source>
        <strain evidence="13 15">FDAARGOS_1053</strain>
        <strain evidence="14">FDAARGOS_1191</strain>
    </source>
</reference>
<dbReference type="EMBL" id="CP066007">
    <property type="protein sequence ID" value="QQB45962.1"/>
    <property type="molecule type" value="Genomic_DNA"/>
</dbReference>
<dbReference type="Gene3D" id="3.90.870.10">
    <property type="entry name" value="DHBP synthase"/>
    <property type="match status" value="1"/>
</dbReference>
<dbReference type="GO" id="GO:0008033">
    <property type="term" value="P:tRNA processing"/>
    <property type="evidence" value="ECO:0007669"/>
    <property type="project" value="UniProtKB-KW"/>
</dbReference>
<keyword evidence="8" id="KW-0547">Nucleotide-binding</keyword>
<dbReference type="EMBL" id="CP069534">
    <property type="protein sequence ID" value="QRP71525.1"/>
    <property type="molecule type" value="Genomic_DNA"/>
</dbReference>
<evidence type="ECO:0000256" key="4">
    <source>
        <dbReference type="ARBA" id="ARBA00022490"/>
    </source>
</evidence>
<keyword evidence="6" id="KW-0819">tRNA processing</keyword>
<keyword evidence="9" id="KW-0067">ATP-binding</keyword>
<dbReference type="GO" id="GO:0006450">
    <property type="term" value="P:regulation of translational fidelity"/>
    <property type="evidence" value="ECO:0007669"/>
    <property type="project" value="TreeGrafter"/>
</dbReference>
<comment type="catalytic activity">
    <reaction evidence="11">
        <text>L-threonine + hydrogencarbonate + ATP = L-threonylcarbamoyladenylate + diphosphate + H2O</text>
        <dbReference type="Rhea" id="RHEA:36407"/>
        <dbReference type="ChEBI" id="CHEBI:15377"/>
        <dbReference type="ChEBI" id="CHEBI:17544"/>
        <dbReference type="ChEBI" id="CHEBI:30616"/>
        <dbReference type="ChEBI" id="CHEBI:33019"/>
        <dbReference type="ChEBI" id="CHEBI:57926"/>
        <dbReference type="ChEBI" id="CHEBI:73682"/>
        <dbReference type="EC" id="2.7.7.87"/>
    </reaction>
</comment>
<evidence type="ECO:0000313" key="13">
    <source>
        <dbReference type="EMBL" id="QQB45962.1"/>
    </source>
</evidence>
<sequence>MSRTFNCLDEKTREVGLNSAADAVEAGRLVVIPTDTVYGIGCNAFNPEAVNKLLQAKHRGPDMPVPVLVGSWDTVRGLSRDYTRQMNVLIEAFWPGGLSIVVPQAPSLTWNLGDTNGSVMLRMPLQKLAIELLQKTGPMAVSSANISGQPPALNAREAEEQLGNSVSVYLEGGQAEIGTPSTIIDLTQATPTILREGAIPSEKIFEVLKAQA</sequence>
<protein>
    <recommendedName>
        <fullName evidence="10">L-threonylcarbamoyladenylate synthase</fullName>
        <ecNumber evidence="3">2.7.7.87</ecNumber>
    </recommendedName>
    <alternativeName>
        <fullName evidence="10">L-threonylcarbamoyladenylate synthase</fullName>
    </alternativeName>
</protein>
<evidence type="ECO:0000256" key="2">
    <source>
        <dbReference type="ARBA" id="ARBA00007663"/>
    </source>
</evidence>
<organism evidence="13 15">
    <name type="scientific">Corynebacterium glucuronolyticum</name>
    <dbReference type="NCBI Taxonomy" id="39791"/>
    <lineage>
        <taxon>Bacteria</taxon>
        <taxon>Bacillati</taxon>
        <taxon>Actinomycetota</taxon>
        <taxon>Actinomycetes</taxon>
        <taxon>Mycobacteriales</taxon>
        <taxon>Corynebacteriaceae</taxon>
        <taxon>Corynebacterium</taxon>
    </lineage>
</organism>
<dbReference type="GO" id="GO:0005524">
    <property type="term" value="F:ATP binding"/>
    <property type="evidence" value="ECO:0007669"/>
    <property type="project" value="UniProtKB-KW"/>
</dbReference>
<dbReference type="RefSeq" id="WP_005392129.1">
    <property type="nucleotide sequence ID" value="NZ_CP066007.1"/>
</dbReference>
<keyword evidence="4" id="KW-0963">Cytoplasm</keyword>
<keyword evidence="5" id="KW-0808">Transferase</keyword>
<comment type="similarity">
    <text evidence="2">Belongs to the SUA5 family.</text>
</comment>
<evidence type="ECO:0000256" key="10">
    <source>
        <dbReference type="ARBA" id="ARBA00029774"/>
    </source>
</evidence>
<proteinExistence type="inferred from homology"/>
<dbReference type="GO" id="GO:0061710">
    <property type="term" value="F:L-threonylcarbamoyladenylate synthase"/>
    <property type="evidence" value="ECO:0007669"/>
    <property type="project" value="UniProtKB-EC"/>
</dbReference>
<evidence type="ECO:0000256" key="7">
    <source>
        <dbReference type="ARBA" id="ARBA00022695"/>
    </source>
</evidence>
<dbReference type="EC" id="2.7.7.87" evidence="3"/>
<dbReference type="AlphaFoldDB" id="A0A7T4JUL2"/>
<dbReference type="PROSITE" id="PS51163">
    <property type="entry name" value="YRDC"/>
    <property type="match status" value="1"/>
</dbReference>
<accession>A0A7T4JUL2</accession>
<dbReference type="InterPro" id="IPR050156">
    <property type="entry name" value="TC-AMP_synthase_SUA5"/>
</dbReference>
<dbReference type="GeneID" id="92759799"/>
<comment type="subcellular location">
    <subcellularLocation>
        <location evidence="1">Cytoplasm</location>
    </subcellularLocation>
</comment>
<evidence type="ECO:0000256" key="1">
    <source>
        <dbReference type="ARBA" id="ARBA00004496"/>
    </source>
</evidence>
<keyword evidence="7" id="KW-0548">Nucleotidyltransferase</keyword>
<name>A0A7T4JUL2_9CORY</name>
<dbReference type="Pfam" id="PF01300">
    <property type="entry name" value="Sua5_yciO_yrdC"/>
    <property type="match status" value="1"/>
</dbReference>
<dbReference type="GO" id="GO:0005737">
    <property type="term" value="C:cytoplasm"/>
    <property type="evidence" value="ECO:0007669"/>
    <property type="project" value="UniProtKB-SubCell"/>
</dbReference>
<dbReference type="InterPro" id="IPR017945">
    <property type="entry name" value="DHBP_synth_RibB-like_a/b_dom"/>
</dbReference>
<evidence type="ECO:0000256" key="9">
    <source>
        <dbReference type="ARBA" id="ARBA00022840"/>
    </source>
</evidence>
<evidence type="ECO:0000256" key="11">
    <source>
        <dbReference type="ARBA" id="ARBA00048366"/>
    </source>
</evidence>
<evidence type="ECO:0000256" key="6">
    <source>
        <dbReference type="ARBA" id="ARBA00022694"/>
    </source>
</evidence>
<evidence type="ECO:0000256" key="8">
    <source>
        <dbReference type="ARBA" id="ARBA00022741"/>
    </source>
</evidence>
<dbReference type="PANTHER" id="PTHR17490:SF16">
    <property type="entry name" value="THREONYLCARBAMOYL-AMP SYNTHASE"/>
    <property type="match status" value="1"/>
</dbReference>
<evidence type="ECO:0000259" key="12">
    <source>
        <dbReference type="PROSITE" id="PS51163"/>
    </source>
</evidence>
<dbReference type="PANTHER" id="PTHR17490">
    <property type="entry name" value="SUA5"/>
    <property type="match status" value="1"/>
</dbReference>
<evidence type="ECO:0000256" key="3">
    <source>
        <dbReference type="ARBA" id="ARBA00012584"/>
    </source>
</evidence>
<evidence type="ECO:0000313" key="14">
    <source>
        <dbReference type="EMBL" id="QRP71525.1"/>
    </source>
</evidence>
<dbReference type="Proteomes" id="UP000617681">
    <property type="component" value="Chromosome"/>
</dbReference>
<dbReference type="GO" id="GO:0003725">
    <property type="term" value="F:double-stranded RNA binding"/>
    <property type="evidence" value="ECO:0007669"/>
    <property type="project" value="InterPro"/>
</dbReference>
<gene>
    <name evidence="13" type="ORF">I6I10_10905</name>
    <name evidence="14" type="ORF">I6J21_05215</name>
</gene>
<dbReference type="Proteomes" id="UP000596145">
    <property type="component" value="Chromosome"/>
</dbReference>
<dbReference type="OrthoDB" id="9814580at2"/>
<dbReference type="GO" id="GO:0000049">
    <property type="term" value="F:tRNA binding"/>
    <property type="evidence" value="ECO:0007669"/>
    <property type="project" value="TreeGrafter"/>
</dbReference>
<feature type="domain" description="YrdC-like" evidence="12">
    <location>
        <begin position="14"/>
        <end position="199"/>
    </location>
</feature>
<dbReference type="SUPFAM" id="SSF55821">
    <property type="entry name" value="YrdC/RibB"/>
    <property type="match status" value="1"/>
</dbReference>
<dbReference type="InterPro" id="IPR006070">
    <property type="entry name" value="Sua5-like_dom"/>
</dbReference>
<evidence type="ECO:0000313" key="15">
    <source>
        <dbReference type="Proteomes" id="UP000596145"/>
    </source>
</evidence>
<dbReference type="NCBIfam" id="TIGR00057">
    <property type="entry name" value="L-threonylcarbamoyladenylate synthase"/>
    <property type="match status" value="1"/>
</dbReference>
<evidence type="ECO:0000256" key="5">
    <source>
        <dbReference type="ARBA" id="ARBA00022679"/>
    </source>
</evidence>